<dbReference type="GO" id="GO:0004519">
    <property type="term" value="F:endonuclease activity"/>
    <property type="evidence" value="ECO:0007669"/>
    <property type="project" value="UniProtKB-KW"/>
</dbReference>
<dbReference type="Proteomes" id="UP000296469">
    <property type="component" value="Chromosome"/>
</dbReference>
<dbReference type="EMBL" id="CP039291">
    <property type="protein sequence ID" value="QCB93317.1"/>
    <property type="molecule type" value="Genomic_DNA"/>
</dbReference>
<accession>A0A4P7SIG4</accession>
<feature type="domain" description="HNH nuclease" evidence="1">
    <location>
        <begin position="41"/>
        <end position="86"/>
    </location>
</feature>
<protein>
    <submittedName>
        <fullName evidence="2">HNH endonuclease</fullName>
    </submittedName>
</protein>
<dbReference type="OrthoDB" id="3732358at2"/>
<dbReference type="InterPro" id="IPR003615">
    <property type="entry name" value="HNH_nuc"/>
</dbReference>
<dbReference type="Gene3D" id="3.90.75.10">
    <property type="entry name" value="Homing Intron 3 (I-ppo) Encoded Endonuclease, Chain A"/>
    <property type="match status" value="1"/>
</dbReference>
<proteinExistence type="predicted"/>
<keyword evidence="3" id="KW-1185">Reference proteome</keyword>
<dbReference type="RefSeq" id="WP_135974905.1">
    <property type="nucleotide sequence ID" value="NZ_CP039291.1"/>
</dbReference>
<dbReference type="InterPro" id="IPR044930">
    <property type="entry name" value="Homing_endonuclease_His-Me"/>
</dbReference>
<evidence type="ECO:0000313" key="2">
    <source>
        <dbReference type="EMBL" id="QCB93317.1"/>
    </source>
</evidence>
<reference evidence="2 3" key="1">
    <citation type="submission" date="2019-04" db="EMBL/GenBank/DDBJ databases">
        <title>Isolation and identification of Cellulomonas shaoxiangyii sp. Nov. isolated from feces of the Tibetan antelopes (Pantholops hodgsonii) in the Qinghai-Tibet plateau of China.</title>
        <authorList>
            <person name="Tian Z."/>
        </authorList>
    </citation>
    <scope>NUCLEOTIDE SEQUENCE [LARGE SCALE GENOMIC DNA]</scope>
    <source>
        <strain evidence="2 3">Z28</strain>
    </source>
</reference>
<sequence>MVDANRFWSHAAPASNGCLEWAGATFGPGGYGAAWDGERTRGAHRVAYELTHGPIPDGLLVRHACDNRRCVKPEHLSVGTYADNARDCTERARKATGHHSPLAKLTDDQVAEIRALYATGKWTQRELGRRFSVTQARVWQIVHDRVRTAPSVRGVEFRPVGEATS</sequence>
<dbReference type="AlphaFoldDB" id="A0A4P7SIG4"/>
<keyword evidence="2" id="KW-0378">Hydrolase</keyword>
<organism evidence="2 3">
    <name type="scientific">Cellulomonas shaoxiangyii</name>
    <dbReference type="NCBI Taxonomy" id="2566013"/>
    <lineage>
        <taxon>Bacteria</taxon>
        <taxon>Bacillati</taxon>
        <taxon>Actinomycetota</taxon>
        <taxon>Actinomycetes</taxon>
        <taxon>Micrococcales</taxon>
        <taxon>Cellulomonadaceae</taxon>
        <taxon>Cellulomonas</taxon>
    </lineage>
</organism>
<keyword evidence="2" id="KW-0540">Nuclease</keyword>
<evidence type="ECO:0000259" key="1">
    <source>
        <dbReference type="Pfam" id="PF13392"/>
    </source>
</evidence>
<keyword evidence="2" id="KW-0255">Endonuclease</keyword>
<dbReference type="InterPro" id="IPR044925">
    <property type="entry name" value="His-Me_finger_sf"/>
</dbReference>
<dbReference type="Pfam" id="PF13392">
    <property type="entry name" value="HNH_3"/>
    <property type="match status" value="1"/>
</dbReference>
<gene>
    <name evidence="2" type="ORF">E5225_06895</name>
</gene>
<dbReference type="SUPFAM" id="SSF54060">
    <property type="entry name" value="His-Me finger endonucleases"/>
    <property type="match status" value="1"/>
</dbReference>
<evidence type="ECO:0000313" key="3">
    <source>
        <dbReference type="Proteomes" id="UP000296469"/>
    </source>
</evidence>
<dbReference type="KEGG" id="celz:E5225_06895"/>
<name>A0A4P7SIG4_9CELL</name>